<sequence>MFTGNNSKQDQFVPQQMNYNKTQHTVSSIFDLNIFPPLLRDVILSLHIDTQVSIDLITSAVLAATSLAYQPLIKVVPPHSTIPEPCSLYFLTLAESGGGKTTINELVMKPFYDFLTESKEEYGVQLIKYKEKYDIWKIKKQALDSNLRRSVRNNINPENDEYALEKHMLMKPIKPIEPYFIHEDTTPKSLLEGLCKCPDAGIVSDESIVFFKGYIKNNYGILNKAWDGSSYSYNRANKESKNIKPTLTISLMVQPTIFQKYVDKYGEEAKGSGFLSRFLFSSIHSNAVKNTQSFISNNTQGFTNKNTSSNYLKNFHDFLWSLLQKRKKILIDQAHQVKILKLQEASIMEYSNIRSLFLINSMINESYKNISDIISKASANTLRLAAIFHEVNRIEGNELSIETLNNARSVITSYMNQAHEIFYSMSEFNQIEKDAKKLYAWIMDRFHNGNYAPFLKSDIEKSGPNSLRKIDKLEPILNIVISYSAVRVIQKNTGGPKYISFINKYNYCNVPQGEDIYSFHIIPVNPSNNPNGVIPYVDLKIL</sequence>
<dbReference type="Pfam" id="PF13148">
    <property type="entry name" value="DUF3987"/>
    <property type="match status" value="1"/>
</dbReference>
<evidence type="ECO:0000313" key="2">
    <source>
        <dbReference type="Proteomes" id="UP000503287"/>
    </source>
</evidence>
<organism evidence="1 2">
    <name type="scientific">Proteus vulgaris</name>
    <dbReference type="NCBI Taxonomy" id="585"/>
    <lineage>
        <taxon>Bacteria</taxon>
        <taxon>Pseudomonadati</taxon>
        <taxon>Pseudomonadota</taxon>
        <taxon>Gammaproteobacteria</taxon>
        <taxon>Enterobacterales</taxon>
        <taxon>Morganellaceae</taxon>
        <taxon>Proteus</taxon>
    </lineage>
</organism>
<name>A0A6G6SNF8_PROVU</name>
<dbReference type="RefSeq" id="WP_164526869.1">
    <property type="nucleotide sequence ID" value="NZ_CP047344.1"/>
</dbReference>
<reference evidence="1 2" key="1">
    <citation type="submission" date="2020-01" db="EMBL/GenBank/DDBJ databases">
        <title>The genomic epidemiology of tigecycline resistance gene tet(X) variants in a swine farm in China.</title>
        <authorList>
            <person name="Peng K."/>
            <person name="Li R."/>
        </authorList>
    </citation>
    <scope>NUCLEOTIDE SEQUENCE [LARGE SCALE GENOMIC DNA]</scope>
    <source>
        <strain evidence="1 2">ZN3</strain>
    </source>
</reference>
<evidence type="ECO:0000313" key="1">
    <source>
        <dbReference type="EMBL" id="QIF95937.1"/>
    </source>
</evidence>
<dbReference type="EMBL" id="CP047344">
    <property type="protein sequence ID" value="QIF95937.1"/>
    <property type="molecule type" value="Genomic_DNA"/>
</dbReference>
<proteinExistence type="predicted"/>
<dbReference type="AlphaFoldDB" id="A0A6G6SNF8"/>
<accession>A0A6G6SNF8</accession>
<keyword evidence="2" id="KW-1185">Reference proteome</keyword>
<dbReference type="Proteomes" id="UP000503287">
    <property type="component" value="Chromosome"/>
</dbReference>
<dbReference type="InterPro" id="IPR025048">
    <property type="entry name" value="DUF3987"/>
</dbReference>
<protein>
    <submittedName>
        <fullName evidence="1">DUF3987 domain-containing protein</fullName>
    </submittedName>
</protein>
<gene>
    <name evidence="1" type="ORF">GTH24_19425</name>
</gene>